<evidence type="ECO:0000313" key="3">
    <source>
        <dbReference type="Proteomes" id="UP000239007"/>
    </source>
</evidence>
<keyword evidence="1" id="KW-1133">Transmembrane helix</keyword>
<reference evidence="2 3" key="1">
    <citation type="submission" date="2016-12" db="EMBL/GenBank/DDBJ databases">
        <title>Diversity of luminous bacteria.</title>
        <authorList>
            <person name="Yoshizawa S."/>
            <person name="Kogure K."/>
        </authorList>
    </citation>
    <scope>NUCLEOTIDE SEQUENCE [LARGE SCALE GENOMIC DNA]</scope>
    <source>
        <strain evidence="2 3">SA4-48</strain>
    </source>
</reference>
<dbReference type="EMBL" id="MSCH01000003">
    <property type="protein sequence ID" value="PQJ53147.1"/>
    <property type="molecule type" value="Genomic_DNA"/>
</dbReference>
<gene>
    <name evidence="2" type="ORF">BTO11_05365</name>
</gene>
<accession>A0A2S7UT76</accession>
<dbReference type="OrthoDB" id="9838185at2"/>
<organism evidence="2 3">
    <name type="scientific">Psychrosphaera saromensis</name>
    <dbReference type="NCBI Taxonomy" id="716813"/>
    <lineage>
        <taxon>Bacteria</taxon>
        <taxon>Pseudomonadati</taxon>
        <taxon>Pseudomonadota</taxon>
        <taxon>Gammaproteobacteria</taxon>
        <taxon>Alteromonadales</taxon>
        <taxon>Pseudoalteromonadaceae</taxon>
        <taxon>Psychrosphaera</taxon>
    </lineage>
</organism>
<keyword evidence="1" id="KW-0812">Transmembrane</keyword>
<evidence type="ECO:0000256" key="1">
    <source>
        <dbReference type="SAM" id="Phobius"/>
    </source>
</evidence>
<keyword evidence="3" id="KW-1185">Reference proteome</keyword>
<name>A0A2S7UT76_9GAMM</name>
<comment type="caution">
    <text evidence="2">The sequence shown here is derived from an EMBL/GenBank/DDBJ whole genome shotgun (WGS) entry which is preliminary data.</text>
</comment>
<protein>
    <submittedName>
        <fullName evidence="2">Uncharacterized protein</fullName>
    </submittedName>
</protein>
<evidence type="ECO:0000313" key="2">
    <source>
        <dbReference type="EMBL" id="PQJ53147.1"/>
    </source>
</evidence>
<feature type="transmembrane region" description="Helical" evidence="1">
    <location>
        <begin position="12"/>
        <end position="32"/>
    </location>
</feature>
<dbReference type="AlphaFoldDB" id="A0A2S7UT76"/>
<sequence length="182" mass="21384">MSKNQIINILRDLGLILFGSFLAAYFSIYFFGKDFEKTKVELAIEQTIIEKKMDVALNLIEKTSRLYQLSIMYRKYEIIGNEYIKAMIKRLKKNEKKNVSEIEIREAQMNFQISLFSSKPFISNEVFEKLSKFGMKLSQFNFSENNDSETLKEIYEEAGKNYNEALELIKAKYNTTLVKRDS</sequence>
<keyword evidence="1" id="KW-0472">Membrane</keyword>
<dbReference type="RefSeq" id="WP_105051624.1">
    <property type="nucleotide sequence ID" value="NZ_BMYG01000003.1"/>
</dbReference>
<proteinExistence type="predicted"/>
<dbReference type="Proteomes" id="UP000239007">
    <property type="component" value="Unassembled WGS sequence"/>
</dbReference>